<sequence length="52" mass="6114">MSLEPLFVLAPKSFLRLPGRFPFRKVPFLLFPDSVVNDLSVRVLRPAVCWWR</sequence>
<dbReference type="PATRIC" id="fig|1048260.3.peg.1480"/>
<name>J9ZCJ7_LEPFM</name>
<dbReference type="KEGG" id="lfi:LFML04_1367"/>
<proteinExistence type="predicted"/>
<evidence type="ECO:0000313" key="2">
    <source>
        <dbReference type="EMBL" id="AFS53656.1"/>
    </source>
</evidence>
<accession>J9ZCJ7</accession>
<organism evidence="1 3">
    <name type="scientific">Leptospirillum ferriphilum (strain ML-04)</name>
    <dbReference type="NCBI Taxonomy" id="1048260"/>
    <lineage>
        <taxon>Bacteria</taxon>
        <taxon>Pseudomonadati</taxon>
        <taxon>Nitrospirota</taxon>
        <taxon>Nitrospiria</taxon>
        <taxon>Nitrospirales</taxon>
        <taxon>Nitrospiraceae</taxon>
        <taxon>Leptospirillum</taxon>
    </lineage>
</organism>
<evidence type="ECO:0000313" key="3">
    <source>
        <dbReference type="Proteomes" id="UP000006177"/>
    </source>
</evidence>
<dbReference type="EMBL" id="CP002919">
    <property type="protein sequence ID" value="AFS53656.1"/>
    <property type="molecule type" value="Genomic_DNA"/>
</dbReference>
<dbReference type="Proteomes" id="UP000006177">
    <property type="component" value="Chromosome"/>
</dbReference>
<evidence type="ECO:0000313" key="1">
    <source>
        <dbReference type="EMBL" id="AFS53588.1"/>
    </source>
</evidence>
<protein>
    <submittedName>
        <fullName evidence="1">Uncharacterized protein</fullName>
    </submittedName>
</protein>
<dbReference type="EMBL" id="CP002919">
    <property type="protein sequence ID" value="AFS53588.1"/>
    <property type="molecule type" value="Genomic_DNA"/>
</dbReference>
<dbReference type="HOGENOM" id="CLU_3081365_0_0_0"/>
<gene>
    <name evidence="1" type="ordered locus">LFML04_1367</name>
    <name evidence="2" type="ordered locus">LFML04_1442</name>
</gene>
<reference evidence="1 3" key="1">
    <citation type="journal article" date="2011" name="J. Microbiol.">
        <title>Complete genome of Leptospirillum ferriphilum ML-04 provides insight into its physiology and environmental adaptation.</title>
        <authorList>
            <person name="Mi S."/>
            <person name="Song J."/>
            <person name="Lin J."/>
            <person name="Che Y."/>
            <person name="Zheng H."/>
            <person name="Lin J."/>
        </authorList>
    </citation>
    <scope>NUCLEOTIDE SEQUENCE [LARGE SCALE GENOMIC DNA]</scope>
    <source>
        <strain evidence="1 3">ML-04</strain>
    </source>
</reference>
<dbReference type="KEGG" id="lfi:LFML04_1442"/>
<dbReference type="AlphaFoldDB" id="J9ZCJ7"/>